<keyword evidence="3" id="KW-1185">Reference proteome</keyword>
<feature type="region of interest" description="Disordered" evidence="1">
    <location>
        <begin position="33"/>
        <end position="78"/>
    </location>
</feature>
<protein>
    <submittedName>
        <fullName evidence="2">Uncharacterized protein</fullName>
    </submittedName>
</protein>
<evidence type="ECO:0000256" key="1">
    <source>
        <dbReference type="SAM" id="MobiDB-lite"/>
    </source>
</evidence>
<comment type="caution">
    <text evidence="2">The sequence shown here is derived from an EMBL/GenBank/DDBJ whole genome shotgun (WGS) entry which is preliminary data.</text>
</comment>
<name>A0A9P8L0P4_9PEZI</name>
<feature type="compositionally biased region" description="Basic and acidic residues" evidence="1">
    <location>
        <begin position="67"/>
        <end position="78"/>
    </location>
</feature>
<feature type="non-terminal residue" evidence="2">
    <location>
        <position position="1"/>
    </location>
</feature>
<reference evidence="2" key="1">
    <citation type="submission" date="2021-03" db="EMBL/GenBank/DDBJ databases">
        <title>Comparative genomics and phylogenomic investigation of the class Geoglossomycetes provide insights into ecological specialization and systematics.</title>
        <authorList>
            <person name="Melie T."/>
            <person name="Pirro S."/>
            <person name="Miller A.N."/>
            <person name="Quandt A."/>
        </authorList>
    </citation>
    <scope>NUCLEOTIDE SEQUENCE</scope>
    <source>
        <strain evidence="2">CAQ_001_2017</strain>
    </source>
</reference>
<gene>
    <name evidence="2" type="ORF">GP486_008658</name>
</gene>
<evidence type="ECO:0000313" key="3">
    <source>
        <dbReference type="Proteomes" id="UP000750711"/>
    </source>
</evidence>
<dbReference type="AlphaFoldDB" id="A0A9P8L0P4"/>
<feature type="compositionally biased region" description="Basic and acidic residues" evidence="1">
    <location>
        <begin position="95"/>
        <end position="111"/>
    </location>
</feature>
<feature type="region of interest" description="Disordered" evidence="1">
    <location>
        <begin position="94"/>
        <end position="113"/>
    </location>
</feature>
<accession>A0A9P8L0P4</accession>
<sequence length="164" mass="17274">RLSPPLIDDKPHHILALLLIENAAIPIVVRDGGGAPAAKASDAEEGMVAESRGVGDAEARGSPAAGEEQRGHGVLEAGAARERKVLSVTLAVATDEGKEEVGEQEVERQGDDGGYENGLFWRCPDVSRAANWGAGRKGRWRVEPPVNFTFMKPSLSPIAAESGD</sequence>
<dbReference type="Proteomes" id="UP000750711">
    <property type="component" value="Unassembled WGS sequence"/>
</dbReference>
<proteinExistence type="predicted"/>
<organism evidence="2 3">
    <name type="scientific">Trichoglossum hirsutum</name>
    <dbReference type="NCBI Taxonomy" id="265104"/>
    <lineage>
        <taxon>Eukaryota</taxon>
        <taxon>Fungi</taxon>
        <taxon>Dikarya</taxon>
        <taxon>Ascomycota</taxon>
        <taxon>Pezizomycotina</taxon>
        <taxon>Geoglossomycetes</taxon>
        <taxon>Geoglossales</taxon>
        <taxon>Geoglossaceae</taxon>
        <taxon>Trichoglossum</taxon>
    </lineage>
</organism>
<evidence type="ECO:0000313" key="2">
    <source>
        <dbReference type="EMBL" id="KAH0542199.1"/>
    </source>
</evidence>
<dbReference type="EMBL" id="JAGHQM010003689">
    <property type="protein sequence ID" value="KAH0542199.1"/>
    <property type="molecule type" value="Genomic_DNA"/>
</dbReference>